<feature type="domain" description="PKD" evidence="3">
    <location>
        <begin position="1795"/>
        <end position="1878"/>
    </location>
</feature>
<dbReference type="Pfam" id="PF18911">
    <property type="entry name" value="PKD_4"/>
    <property type="match status" value="1"/>
</dbReference>
<dbReference type="Gene3D" id="3.60.21.10">
    <property type="match status" value="1"/>
</dbReference>
<dbReference type="InterPro" id="IPR011330">
    <property type="entry name" value="Glyco_hydro/deAcase_b/a-brl"/>
</dbReference>
<dbReference type="CDD" id="cd00146">
    <property type="entry name" value="PKD"/>
    <property type="match status" value="1"/>
</dbReference>
<dbReference type="SMART" id="SM00089">
    <property type="entry name" value="PKD"/>
    <property type="match status" value="1"/>
</dbReference>
<keyword evidence="2" id="KW-0732">Signal</keyword>
<dbReference type="EMBL" id="VFOQ01000001">
    <property type="protein sequence ID" value="TQL59560.1"/>
    <property type="molecule type" value="Genomic_DNA"/>
</dbReference>
<dbReference type="SUPFAM" id="SSF88713">
    <property type="entry name" value="Glycoside hydrolase/deacetylase"/>
    <property type="match status" value="3"/>
</dbReference>
<evidence type="ECO:0000313" key="5">
    <source>
        <dbReference type="Proteomes" id="UP000319514"/>
    </source>
</evidence>
<evidence type="ECO:0000256" key="1">
    <source>
        <dbReference type="ARBA" id="ARBA00004613"/>
    </source>
</evidence>
<dbReference type="SUPFAM" id="SSF49785">
    <property type="entry name" value="Galactose-binding domain-like"/>
    <property type="match status" value="1"/>
</dbReference>
<dbReference type="Gene3D" id="3.20.20.370">
    <property type="entry name" value="Glycoside hydrolase/deacetylase"/>
    <property type="match status" value="3"/>
</dbReference>
<dbReference type="SUPFAM" id="SSF56300">
    <property type="entry name" value="Metallo-dependent phosphatases"/>
    <property type="match status" value="1"/>
</dbReference>
<dbReference type="Proteomes" id="UP000319514">
    <property type="component" value="Unassembled WGS sequence"/>
</dbReference>
<proteinExistence type="predicted"/>
<evidence type="ECO:0000256" key="2">
    <source>
        <dbReference type="ARBA" id="ARBA00022729"/>
    </source>
</evidence>
<evidence type="ECO:0000313" key="4">
    <source>
        <dbReference type="EMBL" id="TQL59560.1"/>
    </source>
</evidence>
<sequence>MVSATPVVAATQTRVTLAFDNGSISQYTLGWTKALQPHGAKATFFVNSGTVSGGASFMTWAQLGTLAGDGQDIGGKTVNATNLTTDPNPTNQVCNDRAALISHGLSPAAFAYPGGANNATVQAVVKSCGYGNARTAGGLSATGATYAETLPPTNWFATRAYAPSAVTLANMQSLVTGAATHNGGWTQIVIGRICDQTLDAANYTSCSASSGHIELADLNAFLDWVAAAGQAGGAPAGVGLDTVRGAATSADTTAPTTTISCNGAPCTNTPYTGLVSVSFSPTDVGSSISSTHYTTDGSDPTLSSPTWTGPFNVNGSSTSTTVKFRSWDYAGNVEATQTQVIQAPTDSAAPTTTITCNSAACASTPYVGSVTVSLSATDTGGSGLDKTYYTTDGSTPTTSSSVYSAPFQLTSPATYAVKFFSTDKAGNAETVQSQSVQVVPVSTKVSLTFDNGTVSQYTLAWTKALQPHGAKASFFVNSGTIGVSANIMSWANLAALAGDGQDIGGKTVNATNLTTDPNPTAQVCNDRAALIAHGLDPVAFAYPGGASNATVKDIVKTCGYGSGRSAGSLSPSGPTYAETLPPADWYATRAWAPTGQVTLANLKALVTGAATKGGGWSQVVIGRTCDQTLDAANYTACTASAGWIELADLNAFLDWMGNAGQSGGAPAGAALSTVRAAAISADKVAPVTAIACNGSACTTDTYTSTVSVTLPGSDVGSAIASTHYTTDGSDPTLSSPTYTKAFPLTATTTVKFRSWDNAGNVEAVQTQVITASLPADTTAPTTAITCNGSPCTTTGYNGSATVTLTATDAGGWGVDKTYYTTDGSTPTTASAVYAGPLTLSTPATYTVKFFSVDLAGNTEAVQSRDILVLPPQTVVSLTFDDGVKNQYTLGVKRGLQPRGLRGTFYDVSGLNDVDPQHMTWDELHATNNAGNEVGGHTLDHVNLKTLTDNTQKVHEVCDDRQNLINHGFYPTSFAYPEGAYDATAESIVQGCGYSTGRAAGGIQVSGPDAGPVYAETLPPKDNYATRTVYDPPTGTPANVPPLTLSHLQNAVTSAATHGGGWIVYDFHQVCSQAYDPDNYTSCMSDWGPIELDTLNAFLDWLKNAGQPGGAPVRTVVQTVSQTLNGPDLQAPISSVLCDGSPCASTTYNGSTTVSLTGKDPGGSGVKATYFTTDGSTPTTASPQFTKPFTINANTTFKFFSVDNDGNVEAVQTQQVLVQPNTDPVVGSAGDIACDPTAPAFNDGLGTDTDCRASQTVKLLTGVDAVLPLGDNQYECGGPAAYAQSYDPTWGVKKSITRPVPGDKDYATSGGTDCPTTPGAGYYQYFGSAAGDPAKGYYSYDLGSWHVVALNTATCPVDPSFCAAGSAQEQWLQQDLASHTNSCTLAYYQNPRWASTASGSGGDTTFQPIWQDLYSGGVDVVLNGDSHWYERFTPQDATGKQDLAHGVRQFIVGTGGAGLDTPGAPGPNSEALNATTHGVIKLTLHNGSYDWSFNPDEGTFTDSGSNGCHAAPPVPDTTAPTTVATCNNAPCTSTPYAPPVSVALTATDNVGGSGVSSTHYTTDGTDPTLLSPAYTAPLSLASSATVKYKSWDVAGNVEATGTLAVQVDTTAPATSVTCNGAACATTPYAAPVAVALSATDTGGLGVSSTHYTTDGSDPTLSSPTYTAPLSLGATTTVKFRSWDTAGNVEATKTQVVTVDATAPSTTITCNNAACGTTAYFSSVTIRLAATDDTGGSGVSSIHYTTDGTDPTLSSPTYTAAFTLTSSATVKFRAWDNVGNVEATNSQAVQVAADAPPVAALTVSPSTGVAPFAVTANASGSTDADATPISSYTFAWGDGTASVTQAGATATHTYTKSGTFLVTVTARDTAGLTGSATAQVVSKANLIANTGFESNTSGWVASTGCSLTRVSGGHSGSWSGRMSNSGFTTRTCILDDSPNRVGKTSAGTYTATLWVRGATSGATMNLRLREMSGSTVVGSATKTLILSTSWQPVTVTLTVQRPGSTALDLNAYVINVGMLATAFYADDAALTLG</sequence>
<name>A0A542ZHC2_9MICO</name>
<comment type="subcellular location">
    <subcellularLocation>
        <location evidence="1">Secreted</location>
    </subcellularLocation>
</comment>
<dbReference type="InterPro" id="IPR035986">
    <property type="entry name" value="PKD_dom_sf"/>
</dbReference>
<dbReference type="NCBIfam" id="NF047446">
    <property type="entry name" value="barrel_OmpL47"/>
    <property type="match status" value="2"/>
</dbReference>
<dbReference type="Pfam" id="PF13290">
    <property type="entry name" value="CHB_HEX_C_1"/>
    <property type="match status" value="8"/>
</dbReference>
<accession>A0A542ZHC2</accession>
<dbReference type="InterPro" id="IPR051398">
    <property type="entry name" value="Polysacch_Deacetylase"/>
</dbReference>
<dbReference type="Gene3D" id="2.60.120.260">
    <property type="entry name" value="Galactose-binding domain-like"/>
    <property type="match status" value="1"/>
</dbReference>
<dbReference type="InterPro" id="IPR022409">
    <property type="entry name" value="PKD/Chitinase_dom"/>
</dbReference>
<dbReference type="GO" id="GO:0005576">
    <property type="term" value="C:extracellular region"/>
    <property type="evidence" value="ECO:0007669"/>
    <property type="project" value="UniProtKB-SubCell"/>
</dbReference>
<dbReference type="InterPro" id="IPR002509">
    <property type="entry name" value="NODB_dom"/>
</dbReference>
<keyword evidence="5" id="KW-1185">Reference proteome</keyword>
<dbReference type="PANTHER" id="PTHR34216:SF3">
    <property type="entry name" value="POLY-BETA-1,6-N-ACETYL-D-GLUCOSAMINE N-DEACETYLASE"/>
    <property type="match status" value="1"/>
</dbReference>
<reference evidence="4 5" key="1">
    <citation type="submission" date="2019-06" db="EMBL/GenBank/DDBJ databases">
        <title>Sequencing the genomes of 1000 actinobacteria strains.</title>
        <authorList>
            <person name="Klenk H.-P."/>
        </authorList>
    </citation>
    <scope>NUCLEOTIDE SEQUENCE [LARGE SCALE GENOMIC DNA]</scope>
    <source>
        <strain evidence="4 5">DSM 18082</strain>
    </source>
</reference>
<organism evidence="4 5">
    <name type="scientific">Oryzihumus leptocrescens</name>
    <dbReference type="NCBI Taxonomy" id="297536"/>
    <lineage>
        <taxon>Bacteria</taxon>
        <taxon>Bacillati</taxon>
        <taxon>Actinomycetota</taxon>
        <taxon>Actinomycetes</taxon>
        <taxon>Micrococcales</taxon>
        <taxon>Intrasporangiaceae</taxon>
        <taxon>Oryzihumus</taxon>
    </lineage>
</organism>
<evidence type="ECO:0000259" key="3">
    <source>
        <dbReference type="PROSITE" id="PS50093"/>
    </source>
</evidence>
<dbReference type="PANTHER" id="PTHR34216">
    <property type="match status" value="1"/>
</dbReference>
<protein>
    <submittedName>
        <fullName evidence="4">Carbohydrate binding protein</fullName>
    </submittedName>
</protein>
<dbReference type="GO" id="GO:0005975">
    <property type="term" value="P:carbohydrate metabolic process"/>
    <property type="evidence" value="ECO:0007669"/>
    <property type="project" value="InterPro"/>
</dbReference>
<dbReference type="SUPFAM" id="SSF49299">
    <property type="entry name" value="PKD domain"/>
    <property type="match status" value="1"/>
</dbReference>
<dbReference type="InterPro" id="IPR000601">
    <property type="entry name" value="PKD_dom"/>
</dbReference>
<dbReference type="InterPro" id="IPR059177">
    <property type="entry name" value="GH29D-like_dom"/>
</dbReference>
<dbReference type="Pfam" id="PF01522">
    <property type="entry name" value="Polysacc_deac_1"/>
    <property type="match status" value="3"/>
</dbReference>
<dbReference type="Gene3D" id="3.30.1920.20">
    <property type="match status" value="2"/>
</dbReference>
<dbReference type="GO" id="GO:0016810">
    <property type="term" value="F:hydrolase activity, acting on carbon-nitrogen (but not peptide) bonds"/>
    <property type="evidence" value="ECO:0007669"/>
    <property type="project" value="InterPro"/>
</dbReference>
<dbReference type="Gene3D" id="2.60.40.10">
    <property type="entry name" value="Immunoglobulins"/>
    <property type="match status" value="1"/>
</dbReference>
<dbReference type="InterPro" id="IPR029052">
    <property type="entry name" value="Metallo-depent_PP-like"/>
</dbReference>
<dbReference type="InterPro" id="IPR008979">
    <property type="entry name" value="Galactose-bd-like_sf"/>
</dbReference>
<dbReference type="PROSITE" id="PS50093">
    <property type="entry name" value="PKD"/>
    <property type="match status" value="1"/>
</dbReference>
<dbReference type="InterPro" id="IPR013783">
    <property type="entry name" value="Ig-like_fold"/>
</dbReference>
<comment type="caution">
    <text evidence="4">The sequence shown here is derived from an EMBL/GenBank/DDBJ whole genome shotgun (WGS) entry which is preliminary data.</text>
</comment>
<dbReference type="InterPro" id="IPR058094">
    <property type="entry name" value="Ig-like_OmpL47-like"/>
</dbReference>
<gene>
    <name evidence="4" type="ORF">FB474_0915</name>
</gene>